<name>A0A423SLH1_PENVA</name>
<reference evidence="2 3" key="2">
    <citation type="submission" date="2019-01" db="EMBL/GenBank/DDBJ databases">
        <title>The decoding of complex shrimp genome reveals the adaptation for benthos swimmer, frequently molting mechanism and breeding impact on genome.</title>
        <authorList>
            <person name="Sun Y."/>
            <person name="Gao Y."/>
            <person name="Yu Y."/>
        </authorList>
    </citation>
    <scope>NUCLEOTIDE SEQUENCE [LARGE SCALE GENOMIC DNA]</scope>
    <source>
        <tissue evidence="2">Muscle</tissue>
    </source>
</reference>
<gene>
    <name evidence="2" type="ORF">C7M84_017015</name>
</gene>
<proteinExistence type="predicted"/>
<comment type="caution">
    <text evidence="2">The sequence shown here is derived from an EMBL/GenBank/DDBJ whole genome shotgun (WGS) entry which is preliminary data.</text>
</comment>
<evidence type="ECO:0000313" key="3">
    <source>
        <dbReference type="Proteomes" id="UP000283509"/>
    </source>
</evidence>
<evidence type="ECO:0000256" key="1">
    <source>
        <dbReference type="SAM" id="MobiDB-lite"/>
    </source>
</evidence>
<feature type="region of interest" description="Disordered" evidence="1">
    <location>
        <begin position="404"/>
        <end position="435"/>
    </location>
</feature>
<reference evidence="2 3" key="1">
    <citation type="submission" date="2018-04" db="EMBL/GenBank/DDBJ databases">
        <authorList>
            <person name="Zhang X."/>
            <person name="Yuan J."/>
            <person name="Li F."/>
            <person name="Xiang J."/>
        </authorList>
    </citation>
    <scope>NUCLEOTIDE SEQUENCE [LARGE SCALE GENOMIC DNA]</scope>
    <source>
        <tissue evidence="2">Muscle</tissue>
    </source>
</reference>
<feature type="region of interest" description="Disordered" evidence="1">
    <location>
        <begin position="187"/>
        <end position="227"/>
    </location>
</feature>
<protein>
    <submittedName>
        <fullName evidence="2">Uncharacterized protein</fullName>
    </submittedName>
</protein>
<dbReference type="AlphaFoldDB" id="A0A423SLH1"/>
<keyword evidence="3" id="KW-1185">Reference proteome</keyword>
<dbReference type="Proteomes" id="UP000283509">
    <property type="component" value="Unassembled WGS sequence"/>
</dbReference>
<sequence length="612" mass="66539">MRLPPPLVYGLPLRDCLFAPRDGLPSHEGGLPTPVSSCPTRWLLPKRWFGPNAHASGLPPRRWLCPKPGAFAPRGVCPARWSCGGLGQTTAWGKPPRGANHRVGQATAWGKVIALGQKPPFGRKPPCGSKTTELWWQTTTVGQTNRLGPKPCRCWANTSRGAKPLFGQIQAALAKPPLPQYHRIGANNHAAWGKPPRVKPSRVMSGKPPVWGKPKPALRGQTTSMGNTTAWGNHAVGAKNHRWGKHTCVGQDPRVRAKAIPRGAKLTVMAGTQTTRVRANHPWAKPPPVGTKHPLCANHRVGPNQPRRGQTPSGRFKTQKTTCNHRIGVNTAWAGNNHRLRAQTTAVVQNHLTSRANTTAWGKPRVCGNHRVGKPRVLRANHALAGKPPFGCNLYTRLSVANQPALGPKPTQRRVVSRQVHSPASTPYGQKETSQPLTLLPSERPVFTVYPGAVSNSTHFLSLTTKVTHKIYLDDSECDRAIGLSIIGSEDAVTLEGTSVHSNATEDEASQRHAPRAPTTGKPSRQPLTVYPSTTFRYRGASCHLSTHSLTHPGHPPGTQPFAQLALKALDREHRWGCSTLTTQPPRYPKHCSASASTRVVYLHMPVCTLTK</sequence>
<feature type="compositionally biased region" description="Polar residues" evidence="1">
    <location>
        <begin position="419"/>
        <end position="435"/>
    </location>
</feature>
<dbReference type="EMBL" id="QCYY01003152">
    <property type="protein sequence ID" value="ROT65032.1"/>
    <property type="molecule type" value="Genomic_DNA"/>
</dbReference>
<evidence type="ECO:0000313" key="2">
    <source>
        <dbReference type="EMBL" id="ROT65032.1"/>
    </source>
</evidence>
<feature type="region of interest" description="Disordered" evidence="1">
    <location>
        <begin position="502"/>
        <end position="528"/>
    </location>
</feature>
<accession>A0A423SLH1</accession>
<organism evidence="2 3">
    <name type="scientific">Penaeus vannamei</name>
    <name type="common">Whiteleg shrimp</name>
    <name type="synonym">Litopenaeus vannamei</name>
    <dbReference type="NCBI Taxonomy" id="6689"/>
    <lineage>
        <taxon>Eukaryota</taxon>
        <taxon>Metazoa</taxon>
        <taxon>Ecdysozoa</taxon>
        <taxon>Arthropoda</taxon>
        <taxon>Crustacea</taxon>
        <taxon>Multicrustacea</taxon>
        <taxon>Malacostraca</taxon>
        <taxon>Eumalacostraca</taxon>
        <taxon>Eucarida</taxon>
        <taxon>Decapoda</taxon>
        <taxon>Dendrobranchiata</taxon>
        <taxon>Penaeoidea</taxon>
        <taxon>Penaeidae</taxon>
        <taxon>Penaeus</taxon>
    </lineage>
</organism>